<evidence type="ECO:0000256" key="5">
    <source>
        <dbReference type="ARBA" id="ARBA00022989"/>
    </source>
</evidence>
<name>A0ABU5N6Q8_9MICO</name>
<keyword evidence="6 7" id="KW-0472">Membrane</keyword>
<keyword evidence="5 7" id="KW-1133">Transmembrane helix</keyword>
<dbReference type="PROSITE" id="PS50928">
    <property type="entry name" value="ABC_TM1"/>
    <property type="match status" value="1"/>
</dbReference>
<dbReference type="InterPro" id="IPR010065">
    <property type="entry name" value="AA_ABC_transptr_permease_3TM"/>
</dbReference>
<evidence type="ECO:0000313" key="10">
    <source>
        <dbReference type="Proteomes" id="UP001291912"/>
    </source>
</evidence>
<comment type="similarity">
    <text evidence="7">Belongs to the binding-protein-dependent transport system permease family.</text>
</comment>
<dbReference type="Proteomes" id="UP001291912">
    <property type="component" value="Unassembled WGS sequence"/>
</dbReference>
<dbReference type="InterPro" id="IPR043429">
    <property type="entry name" value="ArtM/GltK/GlnP/TcyL/YhdX-like"/>
</dbReference>
<dbReference type="PANTHER" id="PTHR30614:SF21">
    <property type="entry name" value="AMINO ACID ABC TRANSPORTER PERMEASE"/>
    <property type="match status" value="1"/>
</dbReference>
<keyword evidence="2 7" id="KW-0813">Transport</keyword>
<evidence type="ECO:0000256" key="7">
    <source>
        <dbReference type="RuleBase" id="RU363032"/>
    </source>
</evidence>
<comment type="subcellular location">
    <subcellularLocation>
        <location evidence="1 7">Cell membrane</location>
        <topology evidence="1 7">Multi-pass membrane protein</topology>
    </subcellularLocation>
</comment>
<accession>A0ABU5N6Q8</accession>
<dbReference type="RefSeq" id="WP_194425235.1">
    <property type="nucleotide sequence ID" value="NZ_BAAAPT010000001.1"/>
</dbReference>
<comment type="caution">
    <text evidence="9">The sequence shown here is derived from an EMBL/GenBank/DDBJ whole genome shotgun (WGS) entry which is preliminary data.</text>
</comment>
<dbReference type="NCBIfam" id="TIGR01726">
    <property type="entry name" value="HEQRo_perm_3TM"/>
    <property type="match status" value="1"/>
</dbReference>
<dbReference type="InterPro" id="IPR000515">
    <property type="entry name" value="MetI-like"/>
</dbReference>
<gene>
    <name evidence="9" type="ORF">R2Q92_07875</name>
</gene>
<dbReference type="Gene3D" id="1.10.3720.10">
    <property type="entry name" value="MetI-like"/>
    <property type="match status" value="1"/>
</dbReference>
<reference evidence="9 10" key="1">
    <citation type="submission" date="2023-10" db="EMBL/GenBank/DDBJ databases">
        <title>Microbacterium xanthum sp. nov., isolated from seaweed.</title>
        <authorList>
            <person name="Lee S.D."/>
        </authorList>
    </citation>
    <scope>NUCLEOTIDE SEQUENCE [LARGE SCALE GENOMIC DNA]</scope>
    <source>
        <strain evidence="9 10">KCTC 19124</strain>
    </source>
</reference>
<organism evidence="9 10">
    <name type="scientific">Microbacterium aquimaris</name>
    <dbReference type="NCBI Taxonomy" id="459816"/>
    <lineage>
        <taxon>Bacteria</taxon>
        <taxon>Bacillati</taxon>
        <taxon>Actinomycetota</taxon>
        <taxon>Actinomycetes</taxon>
        <taxon>Micrococcales</taxon>
        <taxon>Microbacteriaceae</taxon>
        <taxon>Microbacterium</taxon>
    </lineage>
</organism>
<dbReference type="EMBL" id="JAWJYN010000001">
    <property type="protein sequence ID" value="MDZ8161758.1"/>
    <property type="molecule type" value="Genomic_DNA"/>
</dbReference>
<dbReference type="PANTHER" id="PTHR30614">
    <property type="entry name" value="MEMBRANE COMPONENT OF AMINO ACID ABC TRANSPORTER"/>
    <property type="match status" value="1"/>
</dbReference>
<protein>
    <submittedName>
        <fullName evidence="9">Amino acid ABC transporter permease</fullName>
    </submittedName>
</protein>
<evidence type="ECO:0000256" key="2">
    <source>
        <dbReference type="ARBA" id="ARBA00022448"/>
    </source>
</evidence>
<keyword evidence="3" id="KW-1003">Cell membrane</keyword>
<feature type="transmembrane region" description="Helical" evidence="7">
    <location>
        <begin position="240"/>
        <end position="262"/>
    </location>
</feature>
<evidence type="ECO:0000256" key="3">
    <source>
        <dbReference type="ARBA" id="ARBA00022475"/>
    </source>
</evidence>
<feature type="transmembrane region" description="Helical" evidence="7">
    <location>
        <begin position="77"/>
        <end position="101"/>
    </location>
</feature>
<feature type="transmembrane region" description="Helical" evidence="7">
    <location>
        <begin position="20"/>
        <end position="41"/>
    </location>
</feature>
<keyword evidence="4 7" id="KW-0812">Transmembrane</keyword>
<sequence>MSGSSVLFDAPGPKARRNSLIVSIVAAVLLTGLAVWVYLILAAPRQSGGITLPGMFDGSRWDIFADPEVWQFIGRGVLATLQAAAVAAVGAVALGVVFSLLRSSEYAWVRVPTAWLLEFFRGMPVLLMMLFILLVASTGAFWAVVIALIIYNGTLIGEALRSGLAALPRGQREAALSVGMRYFQSKILVEFPQAFRQMLPIIVAQLVVLLKDTSLGYIVGYNELIRTTMNNLGSFYGNRYMFSLFVVTLGLYLAINLSLSWFARWLSRRTASGGGKVKKAGSTPDDPDQALLVAEAKAKAMQSHRR</sequence>
<keyword evidence="10" id="KW-1185">Reference proteome</keyword>
<feature type="transmembrane region" description="Helical" evidence="7">
    <location>
        <begin position="125"/>
        <end position="151"/>
    </location>
</feature>
<dbReference type="CDD" id="cd06261">
    <property type="entry name" value="TM_PBP2"/>
    <property type="match status" value="1"/>
</dbReference>
<evidence type="ECO:0000256" key="1">
    <source>
        <dbReference type="ARBA" id="ARBA00004651"/>
    </source>
</evidence>
<evidence type="ECO:0000256" key="6">
    <source>
        <dbReference type="ARBA" id="ARBA00023136"/>
    </source>
</evidence>
<evidence type="ECO:0000313" key="9">
    <source>
        <dbReference type="EMBL" id="MDZ8161758.1"/>
    </source>
</evidence>
<feature type="domain" description="ABC transmembrane type-1" evidence="8">
    <location>
        <begin position="77"/>
        <end position="257"/>
    </location>
</feature>
<dbReference type="Pfam" id="PF00528">
    <property type="entry name" value="BPD_transp_1"/>
    <property type="match status" value="1"/>
</dbReference>
<dbReference type="InterPro" id="IPR035906">
    <property type="entry name" value="MetI-like_sf"/>
</dbReference>
<evidence type="ECO:0000256" key="4">
    <source>
        <dbReference type="ARBA" id="ARBA00022692"/>
    </source>
</evidence>
<evidence type="ECO:0000259" key="8">
    <source>
        <dbReference type="PROSITE" id="PS50928"/>
    </source>
</evidence>
<proteinExistence type="inferred from homology"/>
<dbReference type="SUPFAM" id="SSF161098">
    <property type="entry name" value="MetI-like"/>
    <property type="match status" value="1"/>
</dbReference>